<dbReference type="Pfam" id="PF13280">
    <property type="entry name" value="WYL"/>
    <property type="match status" value="1"/>
</dbReference>
<comment type="caution">
    <text evidence="3">The sequence shown here is derived from an EMBL/GenBank/DDBJ whole genome shotgun (WGS) entry which is preliminary data.</text>
</comment>
<reference evidence="3 4" key="1">
    <citation type="submission" date="2018-05" db="EMBL/GenBank/DDBJ databases">
        <title>Genome of Sphingosinicella humi QZX222.</title>
        <authorList>
            <person name="Qiao Z."/>
            <person name="Wang G."/>
        </authorList>
    </citation>
    <scope>NUCLEOTIDE SEQUENCE [LARGE SCALE GENOMIC DNA]</scope>
    <source>
        <strain evidence="3 4">QZX222</strain>
    </source>
</reference>
<accession>A0A2U2J5G8</accession>
<dbReference type="Pfam" id="PF25583">
    <property type="entry name" value="WCX"/>
    <property type="match status" value="1"/>
</dbReference>
<sequence>MTGRMSKLDRLLKLVHALAEDAEGLTLDQMADRLEVNRRTAERMRNVIMMHFDLEPIVDGRIKRWRIVGRLGRMFTQPTAQELAAVQTEIDAQRKLGQHARADLLAGLLAKVRSAQDMQARTRIGPDLEALSRAQRTLISAGPGAPVPPETLEAVHTAISAGSTLEFDYRADGSKTAAWRRVIPYGVVHGPVSYLIGKIPRGSKPPVYYRLDRMENARPGNEPGVVPDDFDVDEFVHRSFGIYHDAEHDIVLRIKPAAAERARGWRFHPGQVRREDKDGSVVIEFRAGGLRELCDHLFCWGEHVEIIAPDVLREQMVESLTKALAAHQ</sequence>
<keyword evidence="4" id="KW-1185">Reference proteome</keyword>
<evidence type="ECO:0000313" key="4">
    <source>
        <dbReference type="Proteomes" id="UP000245916"/>
    </source>
</evidence>
<feature type="domain" description="WYL" evidence="1">
    <location>
        <begin position="150"/>
        <end position="218"/>
    </location>
</feature>
<organism evidence="3 4">
    <name type="scientific">Allosphingosinicella humi</name>
    <dbReference type="NCBI Taxonomy" id="2068657"/>
    <lineage>
        <taxon>Bacteria</taxon>
        <taxon>Pseudomonadati</taxon>
        <taxon>Pseudomonadota</taxon>
        <taxon>Alphaproteobacteria</taxon>
        <taxon>Sphingomonadales</taxon>
        <taxon>Sphingomonadaceae</taxon>
        <taxon>Allosphingosinicella</taxon>
    </lineage>
</organism>
<dbReference type="PROSITE" id="PS52050">
    <property type="entry name" value="WYL"/>
    <property type="match status" value="1"/>
</dbReference>
<evidence type="ECO:0000259" key="1">
    <source>
        <dbReference type="Pfam" id="PF13280"/>
    </source>
</evidence>
<dbReference type="InterPro" id="IPR057727">
    <property type="entry name" value="WCX_dom"/>
</dbReference>
<gene>
    <name evidence="3" type="ORF">DF286_12090</name>
</gene>
<name>A0A2U2J5G8_9SPHN</name>
<dbReference type="InterPro" id="IPR026881">
    <property type="entry name" value="WYL_dom"/>
</dbReference>
<proteinExistence type="predicted"/>
<evidence type="ECO:0000313" key="3">
    <source>
        <dbReference type="EMBL" id="PWG03531.1"/>
    </source>
</evidence>
<dbReference type="AlphaFoldDB" id="A0A2U2J5G8"/>
<dbReference type="EMBL" id="QFFF01000001">
    <property type="protein sequence ID" value="PWG03531.1"/>
    <property type="molecule type" value="Genomic_DNA"/>
</dbReference>
<dbReference type="PANTHER" id="PTHR34580:SF3">
    <property type="entry name" value="PROTEIN PAFB"/>
    <property type="match status" value="1"/>
</dbReference>
<dbReference type="PANTHER" id="PTHR34580">
    <property type="match status" value="1"/>
</dbReference>
<evidence type="ECO:0000259" key="2">
    <source>
        <dbReference type="Pfam" id="PF25583"/>
    </source>
</evidence>
<dbReference type="InterPro" id="IPR051534">
    <property type="entry name" value="CBASS_pafABC_assoc_protein"/>
</dbReference>
<protein>
    <submittedName>
        <fullName evidence="3">WYL domain-containing protein</fullName>
    </submittedName>
</protein>
<feature type="domain" description="WCX" evidence="2">
    <location>
        <begin position="248"/>
        <end position="324"/>
    </location>
</feature>
<dbReference type="Proteomes" id="UP000245916">
    <property type="component" value="Unassembled WGS sequence"/>
</dbReference>
<dbReference type="OrthoDB" id="7626446at2"/>